<feature type="region of interest" description="Disordered" evidence="1">
    <location>
        <begin position="1"/>
        <end position="190"/>
    </location>
</feature>
<feature type="non-terminal residue" evidence="2">
    <location>
        <position position="1"/>
    </location>
</feature>
<proteinExistence type="predicted"/>
<evidence type="ECO:0000256" key="1">
    <source>
        <dbReference type="SAM" id="MobiDB-lite"/>
    </source>
</evidence>
<feature type="compositionally biased region" description="Basic residues" evidence="1">
    <location>
        <begin position="161"/>
        <end position="175"/>
    </location>
</feature>
<feature type="compositionally biased region" description="Basic and acidic residues" evidence="1">
    <location>
        <begin position="132"/>
        <end position="160"/>
    </location>
</feature>
<name>A0A6J4L7B9_9HYPH</name>
<evidence type="ECO:0000313" key="2">
    <source>
        <dbReference type="EMBL" id="CAA9324818.1"/>
    </source>
</evidence>
<sequence>EDRGKHGRGKRRRDACEGGDGRDGGCDRRVGARLRRYAVVEPRDGRNPSPDHCGAPRRGAAGREGGQHGRKRDRPQAEQGRPRRSGRVRPICDGHLARDRLRADPRPAADARRRPRRGLWGHHVRRTGPAAQHRDRPERQTGRLPLDRACPRDRRADGVRRRGRARAGFSRRRRGAAWQGRGHVFAPRGL</sequence>
<feature type="compositionally biased region" description="Basic residues" evidence="1">
    <location>
        <begin position="1"/>
        <end position="13"/>
    </location>
</feature>
<feature type="compositionally biased region" description="Basic residues" evidence="1">
    <location>
        <begin position="113"/>
        <end position="126"/>
    </location>
</feature>
<gene>
    <name evidence="2" type="ORF">AVDCRST_MAG90-1190</name>
</gene>
<dbReference type="AlphaFoldDB" id="A0A6J4L7B9"/>
<accession>A0A6J4L7B9</accession>
<feature type="compositionally biased region" description="Basic and acidic residues" evidence="1">
    <location>
        <begin position="90"/>
        <end position="112"/>
    </location>
</feature>
<dbReference type="EMBL" id="CADCUC010000231">
    <property type="protein sequence ID" value="CAA9324818.1"/>
    <property type="molecule type" value="Genomic_DNA"/>
</dbReference>
<feature type="compositionally biased region" description="Basic and acidic residues" evidence="1">
    <location>
        <begin position="14"/>
        <end position="30"/>
    </location>
</feature>
<organism evidence="2">
    <name type="scientific">uncultured Microvirga sp</name>
    <dbReference type="NCBI Taxonomy" id="412392"/>
    <lineage>
        <taxon>Bacteria</taxon>
        <taxon>Pseudomonadati</taxon>
        <taxon>Pseudomonadota</taxon>
        <taxon>Alphaproteobacteria</taxon>
        <taxon>Hyphomicrobiales</taxon>
        <taxon>Methylobacteriaceae</taxon>
        <taxon>Microvirga</taxon>
        <taxon>environmental samples</taxon>
    </lineage>
</organism>
<feature type="non-terminal residue" evidence="2">
    <location>
        <position position="190"/>
    </location>
</feature>
<reference evidence="2" key="1">
    <citation type="submission" date="2020-02" db="EMBL/GenBank/DDBJ databases">
        <authorList>
            <person name="Meier V. D."/>
        </authorList>
    </citation>
    <scope>NUCLEOTIDE SEQUENCE</scope>
    <source>
        <strain evidence="2">AVDCRST_MAG90</strain>
    </source>
</reference>
<protein>
    <submittedName>
        <fullName evidence="2">Uncharacterized protein</fullName>
    </submittedName>
</protein>